<evidence type="ECO:0000313" key="2">
    <source>
        <dbReference type="EMBL" id="GIX96872.1"/>
    </source>
</evidence>
<sequence length="98" mass="11087">MNTEGCRNGSHIRVLTRTPTPLGSSRWASPPRCSGSSQVIHLLGYPLVAAREHREILERSWPKETIRQIVRFLLILSLLLVIPLVQESLHQFQEIPGP</sequence>
<organism evidence="2 3">
    <name type="scientific">Caerostris extrusa</name>
    <name type="common">Bark spider</name>
    <name type="synonym">Caerostris bankana</name>
    <dbReference type="NCBI Taxonomy" id="172846"/>
    <lineage>
        <taxon>Eukaryota</taxon>
        <taxon>Metazoa</taxon>
        <taxon>Ecdysozoa</taxon>
        <taxon>Arthropoda</taxon>
        <taxon>Chelicerata</taxon>
        <taxon>Arachnida</taxon>
        <taxon>Araneae</taxon>
        <taxon>Araneomorphae</taxon>
        <taxon>Entelegynae</taxon>
        <taxon>Araneoidea</taxon>
        <taxon>Araneidae</taxon>
        <taxon>Caerostris</taxon>
    </lineage>
</organism>
<reference evidence="2 3" key="1">
    <citation type="submission" date="2021-06" db="EMBL/GenBank/DDBJ databases">
        <title>Caerostris extrusa draft genome.</title>
        <authorList>
            <person name="Kono N."/>
            <person name="Arakawa K."/>
        </authorList>
    </citation>
    <scope>NUCLEOTIDE SEQUENCE [LARGE SCALE GENOMIC DNA]</scope>
</reference>
<dbReference type="Proteomes" id="UP001054945">
    <property type="component" value="Unassembled WGS sequence"/>
</dbReference>
<dbReference type="EMBL" id="BPLR01004707">
    <property type="protein sequence ID" value="GIX96872.1"/>
    <property type="molecule type" value="Genomic_DNA"/>
</dbReference>
<keyword evidence="3" id="KW-1185">Reference proteome</keyword>
<keyword evidence="1" id="KW-0812">Transmembrane</keyword>
<keyword evidence="1" id="KW-1133">Transmembrane helix</keyword>
<evidence type="ECO:0000313" key="3">
    <source>
        <dbReference type="Proteomes" id="UP001054945"/>
    </source>
</evidence>
<feature type="transmembrane region" description="Helical" evidence="1">
    <location>
        <begin position="69"/>
        <end position="86"/>
    </location>
</feature>
<comment type="caution">
    <text evidence="2">The sequence shown here is derived from an EMBL/GenBank/DDBJ whole genome shotgun (WGS) entry which is preliminary data.</text>
</comment>
<name>A0AAV4PHF0_CAEEX</name>
<accession>A0AAV4PHF0</accession>
<evidence type="ECO:0000256" key="1">
    <source>
        <dbReference type="SAM" id="Phobius"/>
    </source>
</evidence>
<dbReference type="AlphaFoldDB" id="A0AAV4PHF0"/>
<protein>
    <submittedName>
        <fullName evidence="2">Uncharacterized protein</fullName>
    </submittedName>
</protein>
<proteinExistence type="predicted"/>
<keyword evidence="1" id="KW-0472">Membrane</keyword>
<gene>
    <name evidence="2" type="ORF">CEXT_571741</name>
</gene>